<name>A0A1G9PVE5_9RHOB</name>
<evidence type="ECO:0000256" key="1">
    <source>
        <dbReference type="SAM" id="MobiDB-lite"/>
    </source>
</evidence>
<reference evidence="2 3" key="1">
    <citation type="submission" date="2016-10" db="EMBL/GenBank/DDBJ databases">
        <authorList>
            <person name="de Groot N.N."/>
        </authorList>
    </citation>
    <scope>NUCLEOTIDE SEQUENCE [LARGE SCALE GENOMIC DNA]</scope>
    <source>
        <strain evidence="2 3">DSM 25294</strain>
    </source>
</reference>
<accession>A0A1G9PVE5</accession>
<proteinExistence type="predicted"/>
<feature type="region of interest" description="Disordered" evidence="1">
    <location>
        <begin position="190"/>
        <end position="223"/>
    </location>
</feature>
<feature type="region of interest" description="Disordered" evidence="1">
    <location>
        <begin position="1"/>
        <end position="22"/>
    </location>
</feature>
<protein>
    <submittedName>
        <fullName evidence="2">Uncharacterized protein</fullName>
    </submittedName>
</protein>
<sequence>MRPVADNAHLPPTQKSPPWRHAVPGAPLLRPCRRGAGHALPSRHRRGFAPYAIDAAIGAETLNWIVAPWSLRLGARGYAVLLAARAYPAYRATVPVASGVAAGIVDGPQGDFFLCGAGNFKLEITGWFRTETGTTSWHSRYHSGVPAEVPCQLPPEEVVSLMQRSPNDFEIAEDWHAAGVITGAPILAGLPRQPRPCPSSSQATARRSRRAGSRPSTTRHSLRPGTAGFLAWLLALRHRRP</sequence>
<gene>
    <name evidence="2" type="ORF">SAMN04488026_11494</name>
</gene>
<keyword evidence="3" id="KW-1185">Reference proteome</keyword>
<evidence type="ECO:0000313" key="2">
    <source>
        <dbReference type="EMBL" id="SDM02724.1"/>
    </source>
</evidence>
<evidence type="ECO:0000313" key="3">
    <source>
        <dbReference type="Proteomes" id="UP000199382"/>
    </source>
</evidence>
<organism evidence="2 3">
    <name type="scientific">Aliiruegeria lutimaris</name>
    <dbReference type="NCBI Taxonomy" id="571298"/>
    <lineage>
        <taxon>Bacteria</taxon>
        <taxon>Pseudomonadati</taxon>
        <taxon>Pseudomonadota</taxon>
        <taxon>Alphaproteobacteria</taxon>
        <taxon>Rhodobacterales</taxon>
        <taxon>Roseobacteraceae</taxon>
        <taxon>Aliiruegeria</taxon>
    </lineage>
</organism>
<dbReference type="Proteomes" id="UP000199382">
    <property type="component" value="Unassembled WGS sequence"/>
</dbReference>
<dbReference type="EMBL" id="FNEK01000149">
    <property type="protein sequence ID" value="SDM02724.1"/>
    <property type="molecule type" value="Genomic_DNA"/>
</dbReference>
<dbReference type="AlphaFoldDB" id="A0A1G9PVE5"/>